<reference evidence="1 2" key="2">
    <citation type="journal article" date="2022" name="Mol. Ecol. Resour.">
        <title>The genomes of chicory, endive, great burdock and yacon provide insights into Asteraceae paleo-polyploidization history and plant inulin production.</title>
        <authorList>
            <person name="Fan W."/>
            <person name="Wang S."/>
            <person name="Wang H."/>
            <person name="Wang A."/>
            <person name="Jiang F."/>
            <person name="Liu H."/>
            <person name="Zhao H."/>
            <person name="Xu D."/>
            <person name="Zhang Y."/>
        </authorList>
    </citation>
    <scope>NUCLEOTIDE SEQUENCE [LARGE SCALE GENOMIC DNA]</scope>
    <source>
        <strain evidence="2">cv. Punajuju</strain>
        <tissue evidence="1">Leaves</tissue>
    </source>
</reference>
<gene>
    <name evidence="1" type="ORF">L2E82_20518</name>
</gene>
<name>A0ACB9DUC4_CICIN</name>
<accession>A0ACB9DUC4</accession>
<reference evidence="2" key="1">
    <citation type="journal article" date="2022" name="Mol. Ecol. Resour.">
        <title>The genomes of chicory, endive, great burdock and yacon provide insights into Asteraceae palaeo-polyploidization history and plant inulin production.</title>
        <authorList>
            <person name="Fan W."/>
            <person name="Wang S."/>
            <person name="Wang H."/>
            <person name="Wang A."/>
            <person name="Jiang F."/>
            <person name="Liu H."/>
            <person name="Zhao H."/>
            <person name="Xu D."/>
            <person name="Zhang Y."/>
        </authorList>
    </citation>
    <scope>NUCLEOTIDE SEQUENCE [LARGE SCALE GENOMIC DNA]</scope>
    <source>
        <strain evidence="2">cv. Punajuju</strain>
    </source>
</reference>
<comment type="caution">
    <text evidence="1">The sequence shown here is derived from an EMBL/GenBank/DDBJ whole genome shotgun (WGS) entry which is preliminary data.</text>
</comment>
<dbReference type="EMBL" id="CM042012">
    <property type="protein sequence ID" value="KAI3749898.1"/>
    <property type="molecule type" value="Genomic_DNA"/>
</dbReference>
<sequence>MNTTTISVAGIAPLKPPPGRPDLALKTPPGMKDLVVPPLGLNTASPPSRSLAGGAATTPVLSPSLTPSGKAPPPPSGKARLSPPPLKQGLRLLPPPYGAKASPRSSHSSGIKLWQVPIMAVWHQIRAG</sequence>
<protein>
    <submittedName>
        <fullName evidence="1">Uncharacterized protein</fullName>
    </submittedName>
</protein>
<dbReference type="Proteomes" id="UP001055811">
    <property type="component" value="Linkage Group LG04"/>
</dbReference>
<organism evidence="1 2">
    <name type="scientific">Cichorium intybus</name>
    <name type="common">Chicory</name>
    <dbReference type="NCBI Taxonomy" id="13427"/>
    <lineage>
        <taxon>Eukaryota</taxon>
        <taxon>Viridiplantae</taxon>
        <taxon>Streptophyta</taxon>
        <taxon>Embryophyta</taxon>
        <taxon>Tracheophyta</taxon>
        <taxon>Spermatophyta</taxon>
        <taxon>Magnoliopsida</taxon>
        <taxon>eudicotyledons</taxon>
        <taxon>Gunneridae</taxon>
        <taxon>Pentapetalae</taxon>
        <taxon>asterids</taxon>
        <taxon>campanulids</taxon>
        <taxon>Asterales</taxon>
        <taxon>Asteraceae</taxon>
        <taxon>Cichorioideae</taxon>
        <taxon>Cichorieae</taxon>
        <taxon>Cichoriinae</taxon>
        <taxon>Cichorium</taxon>
    </lineage>
</organism>
<evidence type="ECO:0000313" key="1">
    <source>
        <dbReference type="EMBL" id="KAI3749898.1"/>
    </source>
</evidence>
<keyword evidence="2" id="KW-1185">Reference proteome</keyword>
<proteinExistence type="predicted"/>
<evidence type="ECO:0000313" key="2">
    <source>
        <dbReference type="Proteomes" id="UP001055811"/>
    </source>
</evidence>